<organism evidence="1 2">
    <name type="scientific">Panagrolaimus sp. ES5</name>
    <dbReference type="NCBI Taxonomy" id="591445"/>
    <lineage>
        <taxon>Eukaryota</taxon>
        <taxon>Metazoa</taxon>
        <taxon>Ecdysozoa</taxon>
        <taxon>Nematoda</taxon>
        <taxon>Chromadorea</taxon>
        <taxon>Rhabditida</taxon>
        <taxon>Tylenchina</taxon>
        <taxon>Panagrolaimomorpha</taxon>
        <taxon>Panagrolaimoidea</taxon>
        <taxon>Panagrolaimidae</taxon>
        <taxon>Panagrolaimus</taxon>
    </lineage>
</organism>
<protein>
    <submittedName>
        <fullName evidence="2">Uncharacterized protein</fullName>
    </submittedName>
</protein>
<sequence>MNARLSKNYHEYLNFNLNQNQKCSNLSPVQSHSKCFFNYKPLKLTLQESDYPQKERNFSSWGNYPKKLSSNCLNLVQEYDEEEKDSCNNKSTLSLHIAAYEDSIEDTGEESEGNLEKKDDQHEFPRQQEGNGTEEPEIMQFKASKKLLNPCQEAVPTYGCSDSTLFSDSTKWNLVTLNKDTINHFFSCLTKKYGNNVIILNLEDSIEQQIEALKKLLLLFKRDTLLVAAFHIVNKYTLGIFEMATLDAFYFNTTLPYDDELARHFCAVKNTLEEALTSHFHKEYKFKVASYEQAEALMNEQPWPERTAAHVCRIVEELCRSKSIKILHPFDIEEEEKRIKELIILTYPEWHISTPWYPTHQEVANTRRLLVWMEYEVAGGVNLFMEGDNIEMFF</sequence>
<reference evidence="2" key="1">
    <citation type="submission" date="2022-11" db="UniProtKB">
        <authorList>
            <consortium name="WormBaseParasite"/>
        </authorList>
    </citation>
    <scope>IDENTIFICATION</scope>
</reference>
<dbReference type="Proteomes" id="UP000887579">
    <property type="component" value="Unplaced"/>
</dbReference>
<evidence type="ECO:0000313" key="2">
    <source>
        <dbReference type="WBParaSite" id="ES5_v2.g10351.t1"/>
    </source>
</evidence>
<evidence type="ECO:0000313" key="1">
    <source>
        <dbReference type="Proteomes" id="UP000887579"/>
    </source>
</evidence>
<dbReference type="WBParaSite" id="ES5_v2.g10351.t1">
    <property type="protein sequence ID" value="ES5_v2.g10351.t1"/>
    <property type="gene ID" value="ES5_v2.g10351"/>
</dbReference>
<accession>A0AC34F045</accession>
<proteinExistence type="predicted"/>
<name>A0AC34F045_9BILA</name>